<dbReference type="RefSeq" id="WP_250194660.1">
    <property type="nucleotide sequence ID" value="NZ_CP097635.1"/>
</dbReference>
<evidence type="ECO:0000313" key="6">
    <source>
        <dbReference type="Proteomes" id="UP001056201"/>
    </source>
</evidence>
<dbReference type="EC" id="2.1.1.-" evidence="4"/>
<gene>
    <name evidence="5" type="ORF">MW290_10785</name>
</gene>
<accession>A0ABY4S0E2</accession>
<evidence type="ECO:0000256" key="1">
    <source>
        <dbReference type="ARBA" id="ARBA00008138"/>
    </source>
</evidence>
<protein>
    <recommendedName>
        <fullName evidence="4">S-adenosyl-L-methionine-dependent methyltransferase</fullName>
        <ecNumber evidence="4">2.1.1.-</ecNumber>
    </recommendedName>
</protein>
<reference evidence="5" key="1">
    <citation type="submission" date="2022-05" db="EMBL/GenBank/DDBJ databases">
        <title>An RpoN-dependent PEP-CTERM gene is involved in floc formation of an Aquincola tertiaricarbonis strain.</title>
        <authorList>
            <person name="Qiu D."/>
            <person name="Xia M."/>
        </authorList>
    </citation>
    <scope>NUCLEOTIDE SEQUENCE</scope>
    <source>
        <strain evidence="5">RN12</strain>
    </source>
</reference>
<dbReference type="Gene3D" id="3.40.50.150">
    <property type="entry name" value="Vaccinia Virus protein VP39"/>
    <property type="match status" value="1"/>
</dbReference>
<dbReference type="Pfam" id="PF04072">
    <property type="entry name" value="LCM"/>
    <property type="match status" value="1"/>
</dbReference>
<evidence type="ECO:0000313" key="5">
    <source>
        <dbReference type="EMBL" id="URI06397.1"/>
    </source>
</evidence>
<comment type="function">
    <text evidence="4">Exhibits S-adenosyl-L-methionine-dependent methyltransferase activity.</text>
</comment>
<keyword evidence="3 5" id="KW-0808">Transferase</keyword>
<proteinExistence type="inferred from homology"/>
<name>A0ABY4S0E2_AQUTE</name>
<dbReference type="Proteomes" id="UP001056201">
    <property type="component" value="Chromosome 1"/>
</dbReference>
<dbReference type="PANTHER" id="PTHR43619">
    <property type="entry name" value="S-ADENOSYL-L-METHIONINE-DEPENDENT METHYLTRANSFERASE YKTD-RELATED"/>
    <property type="match status" value="1"/>
</dbReference>
<dbReference type="SUPFAM" id="SSF53335">
    <property type="entry name" value="S-adenosyl-L-methionine-dependent methyltransferases"/>
    <property type="match status" value="1"/>
</dbReference>
<keyword evidence="2 4" id="KW-0489">Methyltransferase</keyword>
<dbReference type="EMBL" id="CP097635">
    <property type="protein sequence ID" value="URI06397.1"/>
    <property type="molecule type" value="Genomic_DNA"/>
</dbReference>
<sequence>MTVCASPASPTVVAMNPQNASRTAVVACLSRAIHTRTDPLVIHADPWGDRLFSAATWHKVYQFARMGNPQLPEVADEAVVRSAVSMGLRRGPAYPNMIVRSRYAEDALHVAAALGIRQYVLLGAGFDSYALRMPSPEVASVTEIDHPATQSVKQHCIAQAGVTLPGAVRFVAADLSTQDLAAVLAPSLPDPRAPAFFSWLGVTMYLSEEANLKTLRAVAATAAPGSELVFEYVDQRFFDAHRALTEAESALKQTLLALGEPWICGFDPAQLPDVLASAGWSLLEDVADTALVERYDPQGLNGMKPWGLGRLARVRVRVHVGVSGPGAA</sequence>
<dbReference type="GO" id="GO:0008168">
    <property type="term" value="F:methyltransferase activity"/>
    <property type="evidence" value="ECO:0007669"/>
    <property type="project" value="UniProtKB-KW"/>
</dbReference>
<evidence type="ECO:0000256" key="4">
    <source>
        <dbReference type="RuleBase" id="RU362030"/>
    </source>
</evidence>
<keyword evidence="6" id="KW-1185">Reference proteome</keyword>
<comment type="similarity">
    <text evidence="1 4">Belongs to the UPF0677 family.</text>
</comment>
<dbReference type="InterPro" id="IPR007213">
    <property type="entry name" value="Ppm1/Ppm2/Tcmp"/>
</dbReference>
<keyword evidence="4" id="KW-0949">S-adenosyl-L-methionine</keyword>
<dbReference type="NCBIfam" id="TIGR00027">
    <property type="entry name" value="mthyl_TIGR00027"/>
    <property type="match status" value="1"/>
</dbReference>
<dbReference type="PANTHER" id="PTHR43619:SF2">
    <property type="entry name" value="S-ADENOSYL-L-METHIONINE-DEPENDENT METHYLTRANSFERASES SUPERFAMILY PROTEIN"/>
    <property type="match status" value="1"/>
</dbReference>
<dbReference type="InterPro" id="IPR029063">
    <property type="entry name" value="SAM-dependent_MTases_sf"/>
</dbReference>
<evidence type="ECO:0000256" key="2">
    <source>
        <dbReference type="ARBA" id="ARBA00022603"/>
    </source>
</evidence>
<dbReference type="GO" id="GO:0032259">
    <property type="term" value="P:methylation"/>
    <property type="evidence" value="ECO:0007669"/>
    <property type="project" value="UniProtKB-KW"/>
</dbReference>
<dbReference type="InterPro" id="IPR011610">
    <property type="entry name" value="SAM_mthyl_Trfase_ML2640-like"/>
</dbReference>
<organism evidence="5 6">
    <name type="scientific">Aquincola tertiaricarbonis</name>
    <dbReference type="NCBI Taxonomy" id="391953"/>
    <lineage>
        <taxon>Bacteria</taxon>
        <taxon>Pseudomonadati</taxon>
        <taxon>Pseudomonadota</taxon>
        <taxon>Betaproteobacteria</taxon>
        <taxon>Burkholderiales</taxon>
        <taxon>Sphaerotilaceae</taxon>
        <taxon>Aquincola</taxon>
    </lineage>
</organism>
<evidence type="ECO:0000256" key="3">
    <source>
        <dbReference type="ARBA" id="ARBA00022679"/>
    </source>
</evidence>